<proteinExistence type="predicted"/>
<comment type="caution">
    <text evidence="1">The sequence shown here is derived from an EMBL/GenBank/DDBJ whole genome shotgun (WGS) entry which is preliminary data.</text>
</comment>
<name>A0ACB7SRV6_HYAAI</name>
<organism evidence="1 2">
    <name type="scientific">Hyalomma asiaticum</name>
    <name type="common">Tick</name>
    <dbReference type="NCBI Taxonomy" id="266040"/>
    <lineage>
        <taxon>Eukaryota</taxon>
        <taxon>Metazoa</taxon>
        <taxon>Ecdysozoa</taxon>
        <taxon>Arthropoda</taxon>
        <taxon>Chelicerata</taxon>
        <taxon>Arachnida</taxon>
        <taxon>Acari</taxon>
        <taxon>Parasitiformes</taxon>
        <taxon>Ixodida</taxon>
        <taxon>Ixodoidea</taxon>
        <taxon>Ixodidae</taxon>
        <taxon>Hyalomminae</taxon>
        <taxon>Hyalomma</taxon>
    </lineage>
</organism>
<sequence>MEPGTSFREPSGNDALALRLLRTNTWSCYCGLALWGFTPERLKEIMLGMLSDLPDSAGRKPRLLSRPCNVLGVHDRPGQEAFFCVAGPGSQKPHAAGLVHCDEEVSLVFLSGTPTSRAFVASQLGSCFGVTLYALLLAPWQLSMAMVWGRSCLEPEESSEEHSLEVNMDGIILGFSCTQVLSSLPRSRSITADEGRNLLLALCKHAAKAVLGYRYQELRLCSVHFLNLFFLDREGTMRVHKNRLVPEFFKFLLTFAKQAVLSTPPDDLEEE</sequence>
<dbReference type="Proteomes" id="UP000821845">
    <property type="component" value="Chromosome 3"/>
</dbReference>
<gene>
    <name evidence="1" type="ORF">HPB50_021519</name>
</gene>
<protein>
    <submittedName>
        <fullName evidence="1">Uncharacterized protein</fullName>
    </submittedName>
</protein>
<dbReference type="EMBL" id="CM023483">
    <property type="protein sequence ID" value="KAH6936776.1"/>
    <property type="molecule type" value="Genomic_DNA"/>
</dbReference>
<evidence type="ECO:0000313" key="1">
    <source>
        <dbReference type="EMBL" id="KAH6936776.1"/>
    </source>
</evidence>
<reference evidence="1" key="1">
    <citation type="submission" date="2020-05" db="EMBL/GenBank/DDBJ databases">
        <title>Large-scale comparative analyses of tick genomes elucidate their genetic diversity and vector capacities.</title>
        <authorList>
            <person name="Jia N."/>
            <person name="Wang J."/>
            <person name="Shi W."/>
            <person name="Du L."/>
            <person name="Sun Y."/>
            <person name="Zhan W."/>
            <person name="Jiang J."/>
            <person name="Wang Q."/>
            <person name="Zhang B."/>
            <person name="Ji P."/>
            <person name="Sakyi L.B."/>
            <person name="Cui X."/>
            <person name="Yuan T."/>
            <person name="Jiang B."/>
            <person name="Yang W."/>
            <person name="Lam T.T.-Y."/>
            <person name="Chang Q."/>
            <person name="Ding S."/>
            <person name="Wang X."/>
            <person name="Zhu J."/>
            <person name="Ruan X."/>
            <person name="Zhao L."/>
            <person name="Wei J."/>
            <person name="Que T."/>
            <person name="Du C."/>
            <person name="Cheng J."/>
            <person name="Dai P."/>
            <person name="Han X."/>
            <person name="Huang E."/>
            <person name="Gao Y."/>
            <person name="Liu J."/>
            <person name="Shao H."/>
            <person name="Ye R."/>
            <person name="Li L."/>
            <person name="Wei W."/>
            <person name="Wang X."/>
            <person name="Wang C."/>
            <person name="Yang T."/>
            <person name="Huo Q."/>
            <person name="Li W."/>
            <person name="Guo W."/>
            <person name="Chen H."/>
            <person name="Zhou L."/>
            <person name="Ni X."/>
            <person name="Tian J."/>
            <person name="Zhou Y."/>
            <person name="Sheng Y."/>
            <person name="Liu T."/>
            <person name="Pan Y."/>
            <person name="Xia L."/>
            <person name="Li J."/>
            <person name="Zhao F."/>
            <person name="Cao W."/>
        </authorList>
    </citation>
    <scope>NUCLEOTIDE SEQUENCE</scope>
    <source>
        <strain evidence="1">Hyas-2018</strain>
    </source>
</reference>
<keyword evidence="2" id="KW-1185">Reference proteome</keyword>
<evidence type="ECO:0000313" key="2">
    <source>
        <dbReference type="Proteomes" id="UP000821845"/>
    </source>
</evidence>
<accession>A0ACB7SRV6</accession>